<dbReference type="AlphaFoldDB" id="A0A024FUD0"/>
<protein>
    <submittedName>
        <fullName evidence="2">Uncharacterized protein</fullName>
    </submittedName>
</protein>
<feature type="region of interest" description="Disordered" evidence="1">
    <location>
        <begin position="1"/>
        <end position="22"/>
    </location>
</feature>
<comment type="caution">
    <text evidence="2">The sequence shown here is derived from an EMBL/GenBank/DDBJ whole genome shotgun (WGS) entry which is preliminary data.</text>
</comment>
<name>A0A024FUD0_9STRA</name>
<accession>A0A024FUD0</accession>
<dbReference type="Proteomes" id="UP000053237">
    <property type="component" value="Unassembled WGS sequence"/>
</dbReference>
<evidence type="ECO:0000313" key="2">
    <source>
        <dbReference type="EMBL" id="CCI10740.1"/>
    </source>
</evidence>
<organism evidence="2 3">
    <name type="scientific">Albugo candida</name>
    <dbReference type="NCBI Taxonomy" id="65357"/>
    <lineage>
        <taxon>Eukaryota</taxon>
        <taxon>Sar</taxon>
        <taxon>Stramenopiles</taxon>
        <taxon>Oomycota</taxon>
        <taxon>Peronosporomycetes</taxon>
        <taxon>Albuginales</taxon>
        <taxon>Albuginaceae</taxon>
        <taxon>Albugo</taxon>
    </lineage>
</organism>
<gene>
    <name evidence="2" type="ORF">BN9_114850</name>
</gene>
<dbReference type="EMBL" id="CAIX01000374">
    <property type="protein sequence ID" value="CCI10740.1"/>
    <property type="molecule type" value="Genomic_DNA"/>
</dbReference>
<keyword evidence="3" id="KW-1185">Reference proteome</keyword>
<dbReference type="InParanoid" id="A0A024FUD0"/>
<evidence type="ECO:0000256" key="1">
    <source>
        <dbReference type="SAM" id="MobiDB-lite"/>
    </source>
</evidence>
<evidence type="ECO:0000313" key="3">
    <source>
        <dbReference type="Proteomes" id="UP000053237"/>
    </source>
</evidence>
<feature type="region of interest" description="Disordered" evidence="1">
    <location>
        <begin position="58"/>
        <end position="85"/>
    </location>
</feature>
<sequence length="160" mass="18090">MSPTKIPAAKTMEESDGSDESKMDRMMLLLEKLGIRLDKIETERSVGSPVPVPPMRAESLFAGPRNQGHGLTMSSPDAKPMQHRGSGMVRSFVHAMQHNAIDGLKRVRFPEIRDMKIAIQPFDRKGHTRDLKRRLPNWVFVSCGNYRTPSKHPAEFGVRR</sequence>
<proteinExistence type="predicted"/>
<reference evidence="2 3" key="1">
    <citation type="submission" date="2012-05" db="EMBL/GenBank/DDBJ databases">
        <title>Recombination and specialization in a pathogen metapopulation.</title>
        <authorList>
            <person name="Gardiner A."/>
            <person name="Kemen E."/>
            <person name="Schultz-Larsen T."/>
            <person name="MacLean D."/>
            <person name="Van Oosterhout C."/>
            <person name="Jones J.D.G."/>
        </authorList>
    </citation>
    <scope>NUCLEOTIDE SEQUENCE [LARGE SCALE GENOMIC DNA]</scope>
    <source>
        <strain evidence="2 3">Ac Nc2</strain>
    </source>
</reference>